<keyword evidence="1" id="KW-0812">Transmembrane</keyword>
<dbReference type="Proteomes" id="UP000813824">
    <property type="component" value="Unassembled WGS sequence"/>
</dbReference>
<keyword evidence="1" id="KW-1133">Transmembrane helix</keyword>
<dbReference type="AlphaFoldDB" id="A0A8K0XRP9"/>
<feature type="transmembrane region" description="Helical" evidence="1">
    <location>
        <begin position="128"/>
        <end position="153"/>
    </location>
</feature>
<dbReference type="EMBL" id="JAEVFJ010000010">
    <property type="protein sequence ID" value="KAH8102105.1"/>
    <property type="molecule type" value="Genomic_DNA"/>
</dbReference>
<gene>
    <name evidence="2" type="ORF">BXZ70DRAFT_1006727</name>
</gene>
<feature type="transmembrane region" description="Helical" evidence="1">
    <location>
        <begin position="229"/>
        <end position="249"/>
    </location>
</feature>
<evidence type="ECO:0000256" key="1">
    <source>
        <dbReference type="SAM" id="Phobius"/>
    </source>
</evidence>
<accession>A0A8K0XRP9</accession>
<keyword evidence="1" id="KW-0472">Membrane</keyword>
<protein>
    <submittedName>
        <fullName evidence="2">Uncharacterized protein</fullName>
    </submittedName>
</protein>
<sequence length="381" mass="41691">MSGAIPQLPNPLTPLAWLPPNIAADYQNVQLILVAILGAWVWDAFMALPQEFRLLYKHRVRLPDAVYVLARLSCGLFIALTTIFSTAPIRHCTSVAKAQGWAVAIQFPMNSLLFLFRIQAVFYGERLVIVIFTLLWLAVAATSVLAPFCFSGVPIGDTAYCIDTRLKDVGSAGIVTAAVDDTLVFLAITTKLVMVHPSSTTSWSQRWKLVFIGEGMGRISRVVFRTGQLYYLVTVGFSIASAVAILSHVVPDPYANVSITLNAFMTNVMATRVYRQLKLGLMDDYHAATNPSDQFSTIVFRARQTGHSNASTQATRYNVTVDPVHTGDVELNDVRAKTSSQGPQMSTAYRKPKALVNASGAILRPQAPQASDHNERMALAV</sequence>
<organism evidence="2 3">
    <name type="scientific">Cristinia sonorae</name>
    <dbReference type="NCBI Taxonomy" id="1940300"/>
    <lineage>
        <taxon>Eukaryota</taxon>
        <taxon>Fungi</taxon>
        <taxon>Dikarya</taxon>
        <taxon>Basidiomycota</taxon>
        <taxon>Agaricomycotina</taxon>
        <taxon>Agaricomycetes</taxon>
        <taxon>Agaricomycetidae</taxon>
        <taxon>Agaricales</taxon>
        <taxon>Pleurotineae</taxon>
        <taxon>Stephanosporaceae</taxon>
        <taxon>Cristinia</taxon>
    </lineage>
</organism>
<feature type="transmembrane region" description="Helical" evidence="1">
    <location>
        <begin position="68"/>
        <end position="86"/>
    </location>
</feature>
<evidence type="ECO:0000313" key="2">
    <source>
        <dbReference type="EMBL" id="KAH8102105.1"/>
    </source>
</evidence>
<dbReference type="OrthoDB" id="3038990at2759"/>
<proteinExistence type="predicted"/>
<feature type="transmembrane region" description="Helical" evidence="1">
    <location>
        <begin position="98"/>
        <end position="116"/>
    </location>
</feature>
<reference evidence="2" key="1">
    <citation type="journal article" date="2021" name="New Phytol.">
        <title>Evolutionary innovations through gain and loss of genes in the ectomycorrhizal Boletales.</title>
        <authorList>
            <person name="Wu G."/>
            <person name="Miyauchi S."/>
            <person name="Morin E."/>
            <person name="Kuo A."/>
            <person name="Drula E."/>
            <person name="Varga T."/>
            <person name="Kohler A."/>
            <person name="Feng B."/>
            <person name="Cao Y."/>
            <person name="Lipzen A."/>
            <person name="Daum C."/>
            <person name="Hundley H."/>
            <person name="Pangilinan J."/>
            <person name="Johnson J."/>
            <person name="Barry K."/>
            <person name="LaButti K."/>
            <person name="Ng V."/>
            <person name="Ahrendt S."/>
            <person name="Min B."/>
            <person name="Choi I.G."/>
            <person name="Park H."/>
            <person name="Plett J.M."/>
            <person name="Magnuson J."/>
            <person name="Spatafora J.W."/>
            <person name="Nagy L.G."/>
            <person name="Henrissat B."/>
            <person name="Grigoriev I.V."/>
            <person name="Yang Z.L."/>
            <person name="Xu J."/>
            <person name="Martin F.M."/>
        </authorList>
    </citation>
    <scope>NUCLEOTIDE SEQUENCE</scope>
    <source>
        <strain evidence="2">KKN 215</strain>
    </source>
</reference>
<comment type="caution">
    <text evidence="2">The sequence shown here is derived from an EMBL/GenBank/DDBJ whole genome shotgun (WGS) entry which is preliminary data.</text>
</comment>
<keyword evidence="3" id="KW-1185">Reference proteome</keyword>
<feature type="transmembrane region" description="Helical" evidence="1">
    <location>
        <begin position="29"/>
        <end position="48"/>
    </location>
</feature>
<evidence type="ECO:0000313" key="3">
    <source>
        <dbReference type="Proteomes" id="UP000813824"/>
    </source>
</evidence>
<feature type="transmembrane region" description="Helical" evidence="1">
    <location>
        <begin position="173"/>
        <end position="194"/>
    </location>
</feature>
<name>A0A8K0XRP9_9AGAR</name>